<evidence type="ECO:0000256" key="4">
    <source>
        <dbReference type="ARBA" id="ARBA00022964"/>
    </source>
</evidence>
<evidence type="ECO:0000259" key="7">
    <source>
        <dbReference type="PROSITE" id="PS00083"/>
    </source>
</evidence>
<dbReference type="InterPro" id="IPR050770">
    <property type="entry name" value="Intradiol_RC_Dioxygenase"/>
</dbReference>
<dbReference type="Proteomes" id="UP000245911">
    <property type="component" value="Unassembled WGS sequence"/>
</dbReference>
<dbReference type="GO" id="GO:0008199">
    <property type="term" value="F:ferric iron binding"/>
    <property type="evidence" value="ECO:0007669"/>
    <property type="project" value="InterPro"/>
</dbReference>
<feature type="domain" description="Intradiol ring-cleavage dioxygenases" evidence="7">
    <location>
        <begin position="133"/>
        <end position="161"/>
    </location>
</feature>
<dbReference type="Pfam" id="PF04444">
    <property type="entry name" value="Dioxygenase_N"/>
    <property type="match status" value="1"/>
</dbReference>
<dbReference type="PANTHER" id="PTHR33711">
    <property type="entry name" value="DIOXYGENASE, PUTATIVE (AFU_ORTHOLOGUE AFUA_2G02910)-RELATED"/>
    <property type="match status" value="1"/>
</dbReference>
<evidence type="ECO:0000256" key="2">
    <source>
        <dbReference type="ARBA" id="ARBA00007825"/>
    </source>
</evidence>
<dbReference type="InterPro" id="IPR039390">
    <property type="entry name" value="1_2-HQD/HQD"/>
</dbReference>
<organism evidence="8 9">
    <name type="scientific">Pararhodobacter oceanensis</name>
    <dbReference type="NCBI Taxonomy" id="2172121"/>
    <lineage>
        <taxon>Bacteria</taxon>
        <taxon>Pseudomonadati</taxon>
        <taxon>Pseudomonadota</taxon>
        <taxon>Alphaproteobacteria</taxon>
        <taxon>Rhodobacterales</taxon>
        <taxon>Paracoccaceae</taxon>
        <taxon>Pararhodobacter</taxon>
    </lineage>
</organism>
<reference evidence="8 9" key="1">
    <citation type="submission" date="2018-04" db="EMBL/GenBank/DDBJ databases">
        <title>Pararhodobacter oceanense sp. nov., isolated from marine intertidal sediment.</title>
        <authorList>
            <person name="Wang X.-L."/>
            <person name="Du Z.-J."/>
        </authorList>
    </citation>
    <scope>NUCLEOTIDE SEQUENCE [LARGE SCALE GENOMIC DNA]</scope>
    <source>
        <strain evidence="8 9">AM505</strain>
    </source>
</reference>
<keyword evidence="6" id="KW-0408">Iron</keyword>
<dbReference type="PROSITE" id="PS00083">
    <property type="entry name" value="INTRADIOL_DIOXYGENAS"/>
    <property type="match status" value="1"/>
</dbReference>
<dbReference type="AlphaFoldDB" id="A0A2T8HPZ9"/>
<evidence type="ECO:0000313" key="9">
    <source>
        <dbReference type="Proteomes" id="UP000245911"/>
    </source>
</evidence>
<dbReference type="Gene3D" id="2.60.130.10">
    <property type="entry name" value="Aromatic compound dioxygenase"/>
    <property type="match status" value="1"/>
</dbReference>
<dbReference type="Pfam" id="PF00775">
    <property type="entry name" value="Dioxygenase_C"/>
    <property type="match status" value="1"/>
</dbReference>
<dbReference type="InterPro" id="IPR000627">
    <property type="entry name" value="Intradiol_dOase_C"/>
</dbReference>
<dbReference type="OrthoDB" id="9800887at2"/>
<gene>
    <name evidence="8" type="ORF">DDE20_17150</name>
</gene>
<dbReference type="InterPro" id="IPR007535">
    <property type="entry name" value="Catechol_dOase_N"/>
</dbReference>
<keyword evidence="9" id="KW-1185">Reference proteome</keyword>
<accession>A0A2T8HPZ9</accession>
<proteinExistence type="inferred from homology"/>
<dbReference type="InterPro" id="IPR015889">
    <property type="entry name" value="Intradiol_dOase_core"/>
</dbReference>
<keyword evidence="5" id="KW-0560">Oxidoreductase</keyword>
<protein>
    <submittedName>
        <fullName evidence="8">Hydroxyquinol 1,2-dioxygenase</fullName>
    </submittedName>
</protein>
<name>A0A2T8HPZ9_9RHOB</name>
<dbReference type="CDD" id="cd03461">
    <property type="entry name" value="1_2-HQD"/>
    <property type="match status" value="1"/>
</dbReference>
<dbReference type="GO" id="GO:0018576">
    <property type="term" value="F:catechol 1,2-dioxygenase activity"/>
    <property type="evidence" value="ECO:0007669"/>
    <property type="project" value="InterPro"/>
</dbReference>
<sequence length="289" mass="32028">MRNVTVDNVTKVVTDAIGASQDVPARNKEIMTALVRHLHEFCKEVNLSSDEFMKACDFLARAGAVCSDKRQEFILLADILGVEVLVDMLSNPTPNGETAGTVLGPFFRENAPVLPHGASIVQKHFDNEETVFVDGYVKDAQGNPVAQAVLDVWEDAPNGLYENHDPEQPDYNLRGRFETDENGYYCYRAIRPAPYPIPSDWTAGEMISFMGHHTMRPGHIHVMINKPGFRPLVSQLYDASSDHLDNDAVFAVKEDLIGDFSKATEAMGTELYVRFDFTLAAESVAMAAE</sequence>
<evidence type="ECO:0000313" key="8">
    <source>
        <dbReference type="EMBL" id="PVH27496.1"/>
    </source>
</evidence>
<dbReference type="GO" id="GO:0009712">
    <property type="term" value="P:catechol-containing compound metabolic process"/>
    <property type="evidence" value="ECO:0007669"/>
    <property type="project" value="InterPro"/>
</dbReference>
<dbReference type="EMBL" id="QDKM01000012">
    <property type="protein sequence ID" value="PVH27496.1"/>
    <property type="molecule type" value="Genomic_DNA"/>
</dbReference>
<dbReference type="RefSeq" id="WP_116559758.1">
    <property type="nucleotide sequence ID" value="NZ_JBLWXM010000001.1"/>
</dbReference>
<evidence type="ECO:0000256" key="6">
    <source>
        <dbReference type="ARBA" id="ARBA00023004"/>
    </source>
</evidence>
<dbReference type="PANTHER" id="PTHR33711:SF7">
    <property type="entry name" value="INTRADIOL RING-CLEAVAGE DIOXYGENASES DOMAIN-CONTAINING PROTEIN-RELATED"/>
    <property type="match status" value="1"/>
</dbReference>
<evidence type="ECO:0000256" key="5">
    <source>
        <dbReference type="ARBA" id="ARBA00023002"/>
    </source>
</evidence>
<comment type="caution">
    <text evidence="8">The sequence shown here is derived from an EMBL/GenBank/DDBJ whole genome shotgun (WGS) entry which is preliminary data.</text>
</comment>
<keyword evidence="4 8" id="KW-0223">Dioxygenase</keyword>
<keyword evidence="3" id="KW-0479">Metal-binding</keyword>
<comment type="similarity">
    <text evidence="2">Belongs to the intradiol ring-cleavage dioxygenase family.</text>
</comment>
<evidence type="ECO:0000256" key="1">
    <source>
        <dbReference type="ARBA" id="ARBA00001965"/>
    </source>
</evidence>
<comment type="cofactor">
    <cofactor evidence="1">
        <name>Fe(3+)</name>
        <dbReference type="ChEBI" id="CHEBI:29034"/>
    </cofactor>
</comment>
<dbReference type="SUPFAM" id="SSF49482">
    <property type="entry name" value="Aromatic compound dioxygenase"/>
    <property type="match status" value="1"/>
</dbReference>
<evidence type="ECO:0000256" key="3">
    <source>
        <dbReference type="ARBA" id="ARBA00022723"/>
    </source>
</evidence>